<name>A0ABQ3XT36_9ACTN</name>
<sequence>MEILRRQFCNADLARPLRHGVRDALRQALPTMVDIELMDDALIIVSELVQNVSQHTAGPGELVISLDTASVLIEVGDISTTVPCPRRPEPERSGGRGLLLIEALAQQWGVRTCPDGKAVWARLPAASNIPYPSAV</sequence>
<accession>A0ABQ3XT36</accession>
<dbReference type="InterPro" id="IPR050267">
    <property type="entry name" value="Anti-sigma-factor_SerPK"/>
</dbReference>
<keyword evidence="1" id="KW-0723">Serine/threonine-protein kinase</keyword>
<dbReference type="SUPFAM" id="SSF55874">
    <property type="entry name" value="ATPase domain of HSP90 chaperone/DNA topoisomerase II/histidine kinase"/>
    <property type="match status" value="1"/>
</dbReference>
<dbReference type="InterPro" id="IPR003594">
    <property type="entry name" value="HATPase_dom"/>
</dbReference>
<reference evidence="3 4" key="1">
    <citation type="submission" date="2021-01" db="EMBL/GenBank/DDBJ databases">
        <title>Whole genome shotgun sequence of Actinoplanes couchii NBRC 106145.</title>
        <authorList>
            <person name="Komaki H."/>
            <person name="Tamura T."/>
        </authorList>
    </citation>
    <scope>NUCLEOTIDE SEQUENCE [LARGE SCALE GENOMIC DNA]</scope>
    <source>
        <strain evidence="3 4">NBRC 106145</strain>
    </source>
</reference>
<feature type="domain" description="Histidine kinase/HSP90-like ATPase" evidence="2">
    <location>
        <begin position="14"/>
        <end position="122"/>
    </location>
</feature>
<dbReference type="Proteomes" id="UP000612282">
    <property type="component" value="Unassembled WGS sequence"/>
</dbReference>
<dbReference type="PANTHER" id="PTHR35526:SF3">
    <property type="entry name" value="ANTI-SIGMA-F FACTOR RSBW"/>
    <property type="match status" value="1"/>
</dbReference>
<dbReference type="EMBL" id="BOMG01000134">
    <property type="protein sequence ID" value="GID61676.1"/>
    <property type="molecule type" value="Genomic_DNA"/>
</dbReference>
<dbReference type="InterPro" id="IPR036890">
    <property type="entry name" value="HATPase_C_sf"/>
</dbReference>
<evidence type="ECO:0000256" key="1">
    <source>
        <dbReference type="ARBA" id="ARBA00022527"/>
    </source>
</evidence>
<proteinExistence type="predicted"/>
<protein>
    <recommendedName>
        <fullName evidence="2">Histidine kinase/HSP90-like ATPase domain-containing protein</fullName>
    </recommendedName>
</protein>
<keyword evidence="4" id="KW-1185">Reference proteome</keyword>
<dbReference type="Gene3D" id="3.30.565.10">
    <property type="entry name" value="Histidine kinase-like ATPase, C-terminal domain"/>
    <property type="match status" value="1"/>
</dbReference>
<organism evidence="3 4">
    <name type="scientific">Actinoplanes couchii</name>
    <dbReference type="NCBI Taxonomy" id="403638"/>
    <lineage>
        <taxon>Bacteria</taxon>
        <taxon>Bacillati</taxon>
        <taxon>Actinomycetota</taxon>
        <taxon>Actinomycetes</taxon>
        <taxon>Micromonosporales</taxon>
        <taxon>Micromonosporaceae</taxon>
        <taxon>Actinoplanes</taxon>
    </lineage>
</organism>
<keyword evidence="1" id="KW-0418">Kinase</keyword>
<keyword evidence="1" id="KW-0808">Transferase</keyword>
<evidence type="ECO:0000313" key="4">
    <source>
        <dbReference type="Proteomes" id="UP000612282"/>
    </source>
</evidence>
<dbReference type="PANTHER" id="PTHR35526">
    <property type="entry name" value="ANTI-SIGMA-F FACTOR RSBW-RELATED"/>
    <property type="match status" value="1"/>
</dbReference>
<evidence type="ECO:0000313" key="3">
    <source>
        <dbReference type="EMBL" id="GID61676.1"/>
    </source>
</evidence>
<gene>
    <name evidence="3" type="ORF">Aco03nite_100800</name>
</gene>
<comment type="caution">
    <text evidence="3">The sequence shown here is derived from an EMBL/GenBank/DDBJ whole genome shotgun (WGS) entry which is preliminary data.</text>
</comment>
<dbReference type="Pfam" id="PF13581">
    <property type="entry name" value="HATPase_c_2"/>
    <property type="match status" value="1"/>
</dbReference>
<evidence type="ECO:0000259" key="2">
    <source>
        <dbReference type="Pfam" id="PF13581"/>
    </source>
</evidence>
<dbReference type="CDD" id="cd16936">
    <property type="entry name" value="HATPase_RsbW-like"/>
    <property type="match status" value="1"/>
</dbReference>